<name>A0A9D1EZN2_9BACT</name>
<comment type="caution">
    <text evidence="1">The sequence shown here is derived from an EMBL/GenBank/DDBJ whole genome shotgun (WGS) entry which is preliminary data.</text>
</comment>
<evidence type="ECO:0000313" key="1">
    <source>
        <dbReference type="EMBL" id="HIS36853.1"/>
    </source>
</evidence>
<feature type="non-terminal residue" evidence="1">
    <location>
        <position position="1"/>
    </location>
</feature>
<accession>A0A9D1EZN2</accession>
<dbReference type="EMBL" id="DVIU01000189">
    <property type="protein sequence ID" value="HIS36853.1"/>
    <property type="molecule type" value="Genomic_DNA"/>
</dbReference>
<organism evidence="1 2">
    <name type="scientific">Candidatus Scatousia excrementigallinarum</name>
    <dbReference type="NCBI Taxonomy" id="2840935"/>
    <lineage>
        <taxon>Bacteria</taxon>
        <taxon>Candidatus Scatousia</taxon>
    </lineage>
</organism>
<evidence type="ECO:0000313" key="2">
    <source>
        <dbReference type="Proteomes" id="UP000823928"/>
    </source>
</evidence>
<dbReference type="Proteomes" id="UP000823928">
    <property type="component" value="Unassembled WGS sequence"/>
</dbReference>
<dbReference type="AlphaFoldDB" id="A0A9D1EZN2"/>
<protein>
    <submittedName>
        <fullName evidence="1">Uncharacterized protein</fullName>
    </submittedName>
</protein>
<sequence>LGIIGIVAAMTLPTLVAKHRKKVLHTQFLKAYSDIQNAAKRFQADLGISVYEYSQKEQGVYSSETLKSYIVYFQGNKSNSNVVTSDLNDSFEKAIGYRPKNLSGNNVISQPCDRSIVSEEVGGRFFSMDDPVSRYDNPPNGPKLCVDINGRKGPNRYGYDWFVFTFTKDGGVKPFIGKNSQNLGQDLPNPETACSYSYANATYTCAYFAITDTSPENPKEKYWTDFLN</sequence>
<gene>
    <name evidence="1" type="ORF">IAC10_09555</name>
</gene>
<reference evidence="1" key="1">
    <citation type="submission" date="2020-10" db="EMBL/GenBank/DDBJ databases">
        <authorList>
            <person name="Gilroy R."/>
        </authorList>
    </citation>
    <scope>NUCLEOTIDE SEQUENCE</scope>
    <source>
        <strain evidence="1">6276</strain>
    </source>
</reference>
<reference evidence="1" key="2">
    <citation type="journal article" date="2021" name="PeerJ">
        <title>Extensive microbial diversity within the chicken gut microbiome revealed by metagenomics and culture.</title>
        <authorList>
            <person name="Gilroy R."/>
            <person name="Ravi A."/>
            <person name="Getino M."/>
            <person name="Pursley I."/>
            <person name="Horton D.L."/>
            <person name="Alikhan N.F."/>
            <person name="Baker D."/>
            <person name="Gharbi K."/>
            <person name="Hall N."/>
            <person name="Watson M."/>
            <person name="Adriaenssens E.M."/>
            <person name="Foster-Nyarko E."/>
            <person name="Jarju S."/>
            <person name="Secka A."/>
            <person name="Antonio M."/>
            <person name="Oren A."/>
            <person name="Chaudhuri R.R."/>
            <person name="La Ragione R."/>
            <person name="Hildebrand F."/>
            <person name="Pallen M.J."/>
        </authorList>
    </citation>
    <scope>NUCLEOTIDE SEQUENCE</scope>
    <source>
        <strain evidence="1">6276</strain>
    </source>
</reference>
<proteinExistence type="predicted"/>